<evidence type="ECO:0000313" key="2">
    <source>
        <dbReference type="Proteomes" id="UP000071641"/>
    </source>
</evidence>
<evidence type="ECO:0008006" key="3">
    <source>
        <dbReference type="Google" id="ProtNLM"/>
    </source>
</evidence>
<accession>A0A128EUZ2</accession>
<name>A0A128EUZ2_9GAMM</name>
<dbReference type="SUPFAM" id="SSF53335">
    <property type="entry name" value="S-adenosyl-L-methionine-dependent methyltransferases"/>
    <property type="match status" value="1"/>
</dbReference>
<dbReference type="STRING" id="1796497.GCE9029_00819"/>
<dbReference type="Proteomes" id="UP000071641">
    <property type="component" value="Unassembled WGS sequence"/>
</dbReference>
<proteinExistence type="predicted"/>
<dbReference type="InterPro" id="IPR029063">
    <property type="entry name" value="SAM-dependent_MTases_sf"/>
</dbReference>
<reference evidence="2" key="1">
    <citation type="submission" date="2016-02" db="EMBL/GenBank/DDBJ databases">
        <authorList>
            <person name="Rodrigo-Torres Lidia"/>
            <person name="Arahal R.David."/>
        </authorList>
    </citation>
    <scope>NUCLEOTIDE SEQUENCE [LARGE SCALE GENOMIC DNA]</scope>
    <source>
        <strain evidence="2">CECT 9029</strain>
    </source>
</reference>
<dbReference type="Gene3D" id="3.40.50.150">
    <property type="entry name" value="Vaccinia Virus protein VP39"/>
    <property type="match status" value="1"/>
</dbReference>
<dbReference type="RefSeq" id="WP_062661141.1">
    <property type="nucleotide sequence ID" value="NZ_FIZX01000001.1"/>
</dbReference>
<keyword evidence="2" id="KW-1185">Reference proteome</keyword>
<dbReference type="AlphaFoldDB" id="A0A128EUZ2"/>
<sequence length="244" mass="28515">MFENYPKERPVLPKEIKDIYSEHYKNNREGSTAASSLSQWMESWLHKKVAEDISGQRESGKVTLELGAGTLNQLRYEPVSDNYDIVEPFSELYRNSSCLHRIRSIYDDISEVPIHSKYDRITSIATLEHICNLPEVVARCGLFLRDDGVFRASIPSEGTWLWTLGWKLTTGLEFKIKHGLNYELLMKHEHVNTAREIEEALVYFFKEVKYKVFGLSKSNSLYQFYECRNPNIKRCRDFINECNL</sequence>
<dbReference type="OrthoDB" id="1493804at2"/>
<gene>
    <name evidence="1" type="ORF">GCE9029_00819</name>
</gene>
<evidence type="ECO:0000313" key="1">
    <source>
        <dbReference type="EMBL" id="CZF78409.1"/>
    </source>
</evidence>
<dbReference type="EMBL" id="FIZX01000001">
    <property type="protein sequence ID" value="CZF78409.1"/>
    <property type="molecule type" value="Genomic_DNA"/>
</dbReference>
<organism evidence="1 2">
    <name type="scientific">Grimontia celer</name>
    <dbReference type="NCBI Taxonomy" id="1796497"/>
    <lineage>
        <taxon>Bacteria</taxon>
        <taxon>Pseudomonadati</taxon>
        <taxon>Pseudomonadota</taxon>
        <taxon>Gammaproteobacteria</taxon>
        <taxon>Vibrionales</taxon>
        <taxon>Vibrionaceae</taxon>
        <taxon>Grimontia</taxon>
    </lineage>
</organism>
<protein>
    <recommendedName>
        <fullName evidence="3">Methyltransferase domain protein</fullName>
    </recommendedName>
</protein>